<accession>A0A8J5N7Z5</accession>
<evidence type="ECO:0000313" key="3">
    <source>
        <dbReference type="Proteomes" id="UP000747542"/>
    </source>
</evidence>
<dbReference type="EMBL" id="JAHLQT010007678">
    <property type="protein sequence ID" value="KAG7174293.1"/>
    <property type="molecule type" value="Genomic_DNA"/>
</dbReference>
<organism evidence="2 3">
    <name type="scientific">Homarus americanus</name>
    <name type="common">American lobster</name>
    <dbReference type="NCBI Taxonomy" id="6706"/>
    <lineage>
        <taxon>Eukaryota</taxon>
        <taxon>Metazoa</taxon>
        <taxon>Ecdysozoa</taxon>
        <taxon>Arthropoda</taxon>
        <taxon>Crustacea</taxon>
        <taxon>Multicrustacea</taxon>
        <taxon>Malacostraca</taxon>
        <taxon>Eumalacostraca</taxon>
        <taxon>Eucarida</taxon>
        <taxon>Decapoda</taxon>
        <taxon>Pleocyemata</taxon>
        <taxon>Astacidea</taxon>
        <taxon>Nephropoidea</taxon>
        <taxon>Nephropidae</taxon>
        <taxon>Homarus</taxon>
    </lineage>
</organism>
<feature type="region of interest" description="Disordered" evidence="1">
    <location>
        <begin position="40"/>
        <end position="70"/>
    </location>
</feature>
<evidence type="ECO:0000256" key="1">
    <source>
        <dbReference type="SAM" id="MobiDB-lite"/>
    </source>
</evidence>
<gene>
    <name evidence="2" type="ORF">Hamer_G003226</name>
</gene>
<proteinExistence type="predicted"/>
<comment type="caution">
    <text evidence="2">The sequence shown here is derived from an EMBL/GenBank/DDBJ whole genome shotgun (WGS) entry which is preliminary data.</text>
</comment>
<keyword evidence="3" id="KW-1185">Reference proteome</keyword>
<sequence length="70" mass="8166">MQGTAPPKRHNYKWNRLHALETDIRQEEELAIQEITCQETSSPLQQITRVRTTNTDRQQTHDHSARATTP</sequence>
<evidence type="ECO:0000313" key="2">
    <source>
        <dbReference type="EMBL" id="KAG7174293.1"/>
    </source>
</evidence>
<protein>
    <submittedName>
        <fullName evidence="2">Uncharacterized protein</fullName>
    </submittedName>
</protein>
<feature type="compositionally biased region" description="Polar residues" evidence="1">
    <location>
        <begin position="40"/>
        <end position="57"/>
    </location>
</feature>
<feature type="compositionally biased region" description="Basic and acidic residues" evidence="1">
    <location>
        <begin position="58"/>
        <end position="70"/>
    </location>
</feature>
<name>A0A8J5N7Z5_HOMAM</name>
<dbReference type="AlphaFoldDB" id="A0A8J5N7Z5"/>
<dbReference type="Proteomes" id="UP000747542">
    <property type="component" value="Unassembled WGS sequence"/>
</dbReference>
<reference evidence="2" key="1">
    <citation type="journal article" date="2021" name="Sci. Adv.">
        <title>The American lobster genome reveals insights on longevity, neural, and immune adaptations.</title>
        <authorList>
            <person name="Polinski J.M."/>
            <person name="Zimin A.V."/>
            <person name="Clark K.F."/>
            <person name="Kohn A.B."/>
            <person name="Sadowski N."/>
            <person name="Timp W."/>
            <person name="Ptitsyn A."/>
            <person name="Khanna P."/>
            <person name="Romanova D.Y."/>
            <person name="Williams P."/>
            <person name="Greenwood S.J."/>
            <person name="Moroz L.L."/>
            <person name="Walt D.R."/>
            <person name="Bodnar A.G."/>
        </authorList>
    </citation>
    <scope>NUCLEOTIDE SEQUENCE</scope>
    <source>
        <strain evidence="2">GMGI-L3</strain>
    </source>
</reference>